<accession>W6ZEE4</accession>
<feature type="compositionally biased region" description="Polar residues" evidence="1">
    <location>
        <begin position="388"/>
        <end position="400"/>
    </location>
</feature>
<protein>
    <recommendedName>
        <fullName evidence="2">Trafficking protein particle complex II-specific subunit 65 IgD3 domain-containing protein</fullName>
    </recommendedName>
</protein>
<reference evidence="3 4" key="1">
    <citation type="journal article" date="2013" name="PLoS Genet.">
        <title>Comparative genome structure, secondary metabolite, and effector coding capacity across Cochliobolus pathogens.</title>
        <authorList>
            <person name="Condon B.J."/>
            <person name="Leng Y."/>
            <person name="Wu D."/>
            <person name="Bushley K.E."/>
            <person name="Ohm R.A."/>
            <person name="Otillar R."/>
            <person name="Martin J."/>
            <person name="Schackwitz W."/>
            <person name="Grimwood J."/>
            <person name="MohdZainudin N."/>
            <person name="Xue C."/>
            <person name="Wang R."/>
            <person name="Manning V.A."/>
            <person name="Dhillon B."/>
            <person name="Tu Z.J."/>
            <person name="Steffenson B.J."/>
            <person name="Salamov A."/>
            <person name="Sun H."/>
            <person name="Lowry S."/>
            <person name="LaButti K."/>
            <person name="Han J."/>
            <person name="Copeland A."/>
            <person name="Lindquist E."/>
            <person name="Barry K."/>
            <person name="Schmutz J."/>
            <person name="Baker S.E."/>
            <person name="Ciuffetti L.M."/>
            <person name="Grigoriev I.V."/>
            <person name="Zhong S."/>
            <person name="Turgeon B.G."/>
        </authorList>
    </citation>
    <scope>NUCLEOTIDE SEQUENCE [LARGE SCALE GENOMIC DNA]</scope>
    <source>
        <strain evidence="3 4">ATCC 44560</strain>
    </source>
</reference>
<evidence type="ECO:0000256" key="1">
    <source>
        <dbReference type="SAM" id="MobiDB-lite"/>
    </source>
</evidence>
<dbReference type="InterPro" id="IPR055420">
    <property type="entry name" value="IgD3_Trs65"/>
</dbReference>
<evidence type="ECO:0000313" key="3">
    <source>
        <dbReference type="EMBL" id="EUC50182.1"/>
    </source>
</evidence>
<dbReference type="PANTHER" id="PTHR28159">
    <property type="entry name" value="TRAFFICKING PROTEIN PARTICLE COMPLEX II-SPECIFIC SUBUNIT 65"/>
    <property type="match status" value="1"/>
</dbReference>
<organism evidence="3 4">
    <name type="scientific">Bipolaris oryzae ATCC 44560</name>
    <dbReference type="NCBI Taxonomy" id="930090"/>
    <lineage>
        <taxon>Eukaryota</taxon>
        <taxon>Fungi</taxon>
        <taxon>Dikarya</taxon>
        <taxon>Ascomycota</taxon>
        <taxon>Pezizomycotina</taxon>
        <taxon>Dothideomycetes</taxon>
        <taxon>Pleosporomycetidae</taxon>
        <taxon>Pleosporales</taxon>
        <taxon>Pleosporineae</taxon>
        <taxon>Pleosporaceae</taxon>
        <taxon>Bipolaris</taxon>
    </lineage>
</organism>
<feature type="domain" description="Trafficking protein particle complex II-specific subunit 65 IgD3" evidence="2">
    <location>
        <begin position="401"/>
        <end position="574"/>
    </location>
</feature>
<dbReference type="eggNOG" id="KOG1944">
    <property type="taxonomic scope" value="Eukaryota"/>
</dbReference>
<dbReference type="AlphaFoldDB" id="W6ZEE4"/>
<dbReference type="RefSeq" id="XP_007683324.1">
    <property type="nucleotide sequence ID" value="XM_007685134.1"/>
</dbReference>
<dbReference type="PANTHER" id="PTHR28159:SF1">
    <property type="entry name" value="TRAFFICKING PROTEIN PARTICLE COMPLEX II-SPECIFIC SUBUNIT 65"/>
    <property type="match status" value="1"/>
</dbReference>
<keyword evidence="4" id="KW-1185">Reference proteome</keyword>
<dbReference type="GeneID" id="19126116"/>
<dbReference type="Pfam" id="PF12735">
    <property type="entry name" value="IgD3_Trs65"/>
    <property type="match status" value="1"/>
</dbReference>
<feature type="region of interest" description="Disordered" evidence="1">
    <location>
        <begin position="467"/>
        <end position="488"/>
    </location>
</feature>
<dbReference type="HOGENOM" id="CLU_015118_0_0_1"/>
<name>W6ZEE4_COCMI</name>
<dbReference type="EMBL" id="KI963925">
    <property type="protein sequence ID" value="EUC50182.1"/>
    <property type="molecule type" value="Genomic_DNA"/>
</dbReference>
<evidence type="ECO:0000313" key="4">
    <source>
        <dbReference type="Proteomes" id="UP000054032"/>
    </source>
</evidence>
<dbReference type="GO" id="GO:0006891">
    <property type="term" value="P:intra-Golgi vesicle-mediated transport"/>
    <property type="evidence" value="ECO:0007669"/>
    <property type="project" value="InterPro"/>
</dbReference>
<dbReference type="Proteomes" id="UP000054032">
    <property type="component" value="Unassembled WGS sequence"/>
</dbReference>
<dbReference type="GO" id="GO:1990071">
    <property type="term" value="C:TRAPPII protein complex"/>
    <property type="evidence" value="ECO:0007669"/>
    <property type="project" value="InterPro"/>
</dbReference>
<proteinExistence type="predicted"/>
<feature type="region of interest" description="Disordered" evidence="1">
    <location>
        <begin position="384"/>
        <end position="418"/>
    </location>
</feature>
<dbReference type="InterPro" id="IPR024662">
    <property type="entry name" value="Trs65"/>
</dbReference>
<gene>
    <name evidence="3" type="ORF">COCMIDRAFT_82750</name>
</gene>
<dbReference type="OrthoDB" id="5345392at2759"/>
<dbReference type="STRING" id="930090.W6ZEE4"/>
<sequence>MAADTAEAQPRQSLEFVESSVLEAVVPAKSEIDIKTAIESWNGAGHDDDDGSILPFLEQRQVLLLDELLAVYVVFRTPLLEDSTLKGYLERLVVNVEAFAFSTAPPPEQDPKSGTPKELIYSGTIKPSDEPSIVCHGEGDNAHTFVIWKVDIFIARPQGRFHKPAVYFQPTASFKPAENPKEDALEDDYLPSCVPTPLNLLQSFENDPALVGIHPRLSAMRISKVTPSAPVAREMVRPIRNGQKPIFRVLPPLIWRVRYSRLHASVNDLSMIASLDLEVAQFATYDVRIKNVKLILHGGKTKELSTEQDVTVSHKPGDQLTYLYKIVPDLAPDGTPSLGTKGHYLNLNVEANVTMSSDCRPDIAIEWKTPVDFAFEQASGHAKAFHRPTSSMSQATNASNPDALVGSDSQDQHGHTLSSNEVNVTLTISGPPSIHVGEIFTWDVFIVNRSDKTRRLAILVIVKRPRDGEKKHRSHPSTSSVGGPRVEKRELLATAVTDENVVYAKQKSTRTETADLICLTTDIRVGQLSPGSCYTADIKLLALTVGVLSVESIRVVDLVTNEAVDIRDLPSVVAVAP</sequence>
<dbReference type="KEGG" id="bor:COCMIDRAFT_82750"/>
<evidence type="ECO:0000259" key="2">
    <source>
        <dbReference type="Pfam" id="PF12735"/>
    </source>
</evidence>
<dbReference type="GO" id="GO:0005802">
    <property type="term" value="C:trans-Golgi network"/>
    <property type="evidence" value="ECO:0007669"/>
    <property type="project" value="TreeGrafter"/>
</dbReference>